<dbReference type="EMBL" id="HBUF01172500">
    <property type="protein sequence ID" value="CAG6653204.1"/>
    <property type="molecule type" value="Transcribed_RNA"/>
</dbReference>
<dbReference type="AlphaFoldDB" id="A0A8D8R412"/>
<evidence type="ECO:0000313" key="2">
    <source>
        <dbReference type="EMBL" id="CAG6643656.1"/>
    </source>
</evidence>
<feature type="transmembrane region" description="Helical" evidence="1">
    <location>
        <begin position="57"/>
        <end position="82"/>
    </location>
</feature>
<keyword evidence="1" id="KW-1133">Transmembrane helix</keyword>
<protein>
    <submittedName>
        <fullName evidence="2">Uncharacterized protein</fullName>
    </submittedName>
</protein>
<keyword evidence="1" id="KW-0472">Membrane</keyword>
<sequence length="159" mass="18199">MNTKMRVPIYQWRYSPRSLTTFLTSVSRTVVSSANTGTMHLSNTDSYQTSVSIWTTYLIFQTKLIFSICLFRVFGTIITLLYRIVRLTTVTRGLNCSTNMLLRYNPSVLTDATLVRKRSSASFKLYALCVNWKYTVVINSSCQVSCLTINQCLTSLYHI</sequence>
<dbReference type="EMBL" id="HBUF01128289">
    <property type="protein sequence ID" value="CAG6643654.1"/>
    <property type="molecule type" value="Transcribed_RNA"/>
</dbReference>
<name>A0A8D8R412_9HEMI</name>
<dbReference type="EMBL" id="HBUF01128290">
    <property type="protein sequence ID" value="CAG6643656.1"/>
    <property type="molecule type" value="Transcribed_RNA"/>
</dbReference>
<keyword evidence="1" id="KW-0812">Transmembrane</keyword>
<proteinExistence type="predicted"/>
<dbReference type="EMBL" id="HBUF01367744">
    <property type="protein sequence ID" value="CAG6724472.1"/>
    <property type="molecule type" value="Transcribed_RNA"/>
</dbReference>
<accession>A0A8D8R412</accession>
<organism evidence="2">
    <name type="scientific">Cacopsylla melanoneura</name>
    <dbReference type="NCBI Taxonomy" id="428564"/>
    <lineage>
        <taxon>Eukaryota</taxon>
        <taxon>Metazoa</taxon>
        <taxon>Ecdysozoa</taxon>
        <taxon>Arthropoda</taxon>
        <taxon>Hexapoda</taxon>
        <taxon>Insecta</taxon>
        <taxon>Pterygota</taxon>
        <taxon>Neoptera</taxon>
        <taxon>Paraneoptera</taxon>
        <taxon>Hemiptera</taxon>
        <taxon>Sternorrhyncha</taxon>
        <taxon>Psylloidea</taxon>
        <taxon>Psyllidae</taxon>
        <taxon>Psyllinae</taxon>
        <taxon>Cacopsylla</taxon>
    </lineage>
</organism>
<dbReference type="EMBL" id="HBUF01172498">
    <property type="protein sequence ID" value="CAG6653200.1"/>
    <property type="molecule type" value="Transcribed_RNA"/>
</dbReference>
<dbReference type="EMBL" id="HBUF01367743">
    <property type="protein sequence ID" value="CAG6724470.1"/>
    <property type="molecule type" value="Transcribed_RNA"/>
</dbReference>
<evidence type="ECO:0000256" key="1">
    <source>
        <dbReference type="SAM" id="Phobius"/>
    </source>
</evidence>
<reference evidence="2" key="1">
    <citation type="submission" date="2021-05" db="EMBL/GenBank/DDBJ databases">
        <authorList>
            <person name="Alioto T."/>
            <person name="Alioto T."/>
            <person name="Gomez Garrido J."/>
        </authorList>
    </citation>
    <scope>NUCLEOTIDE SEQUENCE</scope>
</reference>